<dbReference type="NCBIfam" id="TIGR01814">
    <property type="entry name" value="kynureninase"/>
    <property type="match status" value="1"/>
</dbReference>
<evidence type="ECO:0000256" key="2">
    <source>
        <dbReference type="ARBA" id="ARBA00022801"/>
    </source>
</evidence>
<dbReference type="GO" id="GO:0097053">
    <property type="term" value="P:L-kynurenine catabolic process"/>
    <property type="evidence" value="ECO:0007669"/>
    <property type="project" value="UniProtKB-UniRule"/>
</dbReference>
<dbReference type="Pfam" id="PF22580">
    <property type="entry name" value="KYNU_C"/>
    <property type="match status" value="1"/>
</dbReference>
<evidence type="ECO:0000256" key="5">
    <source>
        <dbReference type="NCBIfam" id="TIGR01814"/>
    </source>
</evidence>
<comment type="cofactor">
    <cofactor evidence="4 6">
        <name>pyridoxal 5'-phosphate</name>
        <dbReference type="ChEBI" id="CHEBI:597326"/>
    </cofactor>
</comment>
<reference evidence="8 9" key="1">
    <citation type="submission" date="2019-08" db="EMBL/GenBank/DDBJ databases">
        <title>Genome of Luteibaculum oceani JCM 18817.</title>
        <authorList>
            <person name="Bowman J.P."/>
        </authorList>
    </citation>
    <scope>NUCLEOTIDE SEQUENCE [LARGE SCALE GENOMIC DNA]</scope>
    <source>
        <strain evidence="8 9">JCM 18817</strain>
    </source>
</reference>
<dbReference type="RefSeq" id="WP_147013846.1">
    <property type="nucleotide sequence ID" value="NZ_VORB01000003.1"/>
</dbReference>
<keyword evidence="3 4" id="KW-0663">Pyridoxal phosphate</keyword>
<dbReference type="AlphaFoldDB" id="A0A5C6V8Q5"/>
<evidence type="ECO:0000256" key="6">
    <source>
        <dbReference type="PIRNR" id="PIRNR038800"/>
    </source>
</evidence>
<comment type="function">
    <text evidence="4 6">Catalyzes the cleavage of L-kynurenine (L-Kyn) and L-3-hydroxykynurenine (L-3OHKyn) into anthranilic acid (AA) and 3-hydroxyanthranilic acid (3-OHAA), respectively.</text>
</comment>
<dbReference type="SUPFAM" id="SSF53383">
    <property type="entry name" value="PLP-dependent transferases"/>
    <property type="match status" value="1"/>
</dbReference>
<protein>
    <recommendedName>
        <fullName evidence="4 5">Kynureninase</fullName>
        <ecNumber evidence="4 5">3.7.1.3</ecNumber>
    </recommendedName>
    <alternativeName>
        <fullName evidence="4">L-kynurenine hydrolase</fullName>
    </alternativeName>
</protein>
<feature type="binding site" evidence="4">
    <location>
        <begin position="133"/>
        <end position="136"/>
    </location>
    <ligand>
        <name>pyridoxal 5'-phosphate</name>
        <dbReference type="ChEBI" id="CHEBI:597326"/>
    </ligand>
</feature>
<evidence type="ECO:0000256" key="3">
    <source>
        <dbReference type="ARBA" id="ARBA00022898"/>
    </source>
</evidence>
<proteinExistence type="inferred from homology"/>
<comment type="catalytic activity">
    <reaction evidence="4 6">
        <text>L-kynurenine + H2O = anthranilate + L-alanine + H(+)</text>
        <dbReference type="Rhea" id="RHEA:16813"/>
        <dbReference type="ChEBI" id="CHEBI:15377"/>
        <dbReference type="ChEBI" id="CHEBI:15378"/>
        <dbReference type="ChEBI" id="CHEBI:16567"/>
        <dbReference type="ChEBI" id="CHEBI:57959"/>
        <dbReference type="ChEBI" id="CHEBI:57972"/>
        <dbReference type="EC" id="3.7.1.3"/>
    </reaction>
</comment>
<dbReference type="FunFam" id="3.40.640.10:FF:000031">
    <property type="entry name" value="Kynureninase"/>
    <property type="match status" value="1"/>
</dbReference>
<gene>
    <name evidence="4 8" type="primary">kynU</name>
    <name evidence="8" type="ORF">FRX97_04545</name>
</gene>
<dbReference type="Gene3D" id="3.40.640.10">
    <property type="entry name" value="Type I PLP-dependent aspartate aminotransferase-like (Major domain)"/>
    <property type="match status" value="1"/>
</dbReference>
<dbReference type="PIRSF" id="PIRSF038800">
    <property type="entry name" value="KYNU"/>
    <property type="match status" value="1"/>
</dbReference>
<dbReference type="Proteomes" id="UP000321168">
    <property type="component" value="Unassembled WGS sequence"/>
</dbReference>
<sequence>MSFEFSADFAKKMDASDPLLDFRSEFEFPQHEGKNVLYFTGNSLGLMPKKARAAVESELNNWSQLAVEGHFKGDNPWFHYHKLTKQGSAYMVGAEEEEVVVMNGLTVNLHLMMVSFYQPTAKRFKIICEEKAFPSDQYVFETQAKFHGFNPEEAIIEVGPREGETYIREEDIISTIKEHGDEVALVLFGGINYYTGQRFDIKEITRVGQEVGAKVGWDLAHAAGNIELELHKWNVDFACWCTYKYLNSGPGAQSGVFVHKRYANDHTLNRFAGWWGYDQATRFRMEKNFVPMKGADGWQLSNGPILAFAPHKCALEQFMRAQKENLFAKRDKLTGYLEFILEELASKYPDFGFKILTPKNPKQRGSQISLYVENRGKEIFDYLIDNGVIPDWREPNVLRFAPVPMYNSFEDVYQLGSLMREVLEKLK</sequence>
<dbReference type="OrthoDB" id="9812626at2"/>
<dbReference type="InterPro" id="IPR010111">
    <property type="entry name" value="Kynureninase"/>
</dbReference>
<keyword evidence="9" id="KW-1185">Reference proteome</keyword>
<dbReference type="Gene3D" id="3.90.1150.10">
    <property type="entry name" value="Aspartate Aminotransferase, domain 1"/>
    <property type="match status" value="1"/>
</dbReference>
<feature type="modified residue" description="N6-(pyridoxal phosphate)lysine" evidence="4">
    <location>
        <position position="244"/>
    </location>
</feature>
<dbReference type="GO" id="GO:0009435">
    <property type="term" value="P:NAD+ biosynthetic process"/>
    <property type="evidence" value="ECO:0007669"/>
    <property type="project" value="UniProtKB-UniRule"/>
</dbReference>
<feature type="binding site" evidence="4">
    <location>
        <position position="302"/>
    </location>
    <ligand>
        <name>pyridoxal 5'-phosphate</name>
        <dbReference type="ChEBI" id="CHEBI:597326"/>
    </ligand>
</feature>
<name>A0A5C6V8Q5_9FLAO</name>
<feature type="binding site" evidence="4">
    <location>
        <position position="221"/>
    </location>
    <ligand>
        <name>pyridoxal 5'-phosphate</name>
        <dbReference type="ChEBI" id="CHEBI:597326"/>
    </ligand>
</feature>
<dbReference type="UniPathway" id="UPA00334">
    <property type="reaction ID" value="UER00455"/>
</dbReference>
<accession>A0A5C6V8Q5</accession>
<comment type="pathway">
    <text evidence="4 6">Amino-acid degradation; L-kynurenine degradation; L-alanine and anthranilate from L-kynurenine: step 1/1.</text>
</comment>
<dbReference type="EC" id="3.7.1.3" evidence="4 5"/>
<evidence type="ECO:0000259" key="7">
    <source>
        <dbReference type="Pfam" id="PF00266"/>
    </source>
</evidence>
<comment type="subunit">
    <text evidence="4 6">Homodimer.</text>
</comment>
<dbReference type="InterPro" id="IPR015422">
    <property type="entry name" value="PyrdxlP-dep_Trfase_small"/>
</dbReference>
<dbReference type="Pfam" id="PF00266">
    <property type="entry name" value="Aminotran_5"/>
    <property type="match status" value="1"/>
</dbReference>
<dbReference type="GO" id="GO:0019805">
    <property type="term" value="P:quinolinate biosynthetic process"/>
    <property type="evidence" value="ECO:0007669"/>
    <property type="project" value="UniProtKB-UniRule"/>
</dbReference>
<keyword evidence="1 4" id="KW-0662">Pyridine nucleotide biosynthesis</keyword>
<dbReference type="PANTHER" id="PTHR14084:SF0">
    <property type="entry name" value="KYNURENINASE"/>
    <property type="match status" value="1"/>
</dbReference>
<dbReference type="InterPro" id="IPR015421">
    <property type="entry name" value="PyrdxlP-dep_Trfase_major"/>
</dbReference>
<comment type="similarity">
    <text evidence="4 6">Belongs to the kynureninase family.</text>
</comment>
<evidence type="ECO:0000313" key="9">
    <source>
        <dbReference type="Proteomes" id="UP000321168"/>
    </source>
</evidence>
<feature type="binding site" evidence="4">
    <location>
        <position position="243"/>
    </location>
    <ligand>
        <name>pyridoxal 5'-phosphate</name>
        <dbReference type="ChEBI" id="CHEBI:597326"/>
    </ligand>
</feature>
<dbReference type="GO" id="GO:0043420">
    <property type="term" value="P:anthranilate metabolic process"/>
    <property type="evidence" value="ECO:0007669"/>
    <property type="project" value="TreeGrafter"/>
</dbReference>
<comment type="catalytic activity">
    <reaction evidence="6">
        <text>3-hydroxy-L-kynurenine + H2O = 3-hydroxyanthranilate + L-alanine + H(+)</text>
        <dbReference type="Rhea" id="RHEA:25143"/>
        <dbReference type="ChEBI" id="CHEBI:15377"/>
        <dbReference type="ChEBI" id="CHEBI:15378"/>
        <dbReference type="ChEBI" id="CHEBI:36559"/>
        <dbReference type="ChEBI" id="CHEBI:57972"/>
        <dbReference type="ChEBI" id="CHEBI:58125"/>
        <dbReference type="EC" id="3.7.1.3"/>
    </reaction>
</comment>
<evidence type="ECO:0000256" key="1">
    <source>
        <dbReference type="ARBA" id="ARBA00022642"/>
    </source>
</evidence>
<dbReference type="GO" id="GO:0030429">
    <property type="term" value="F:kynureninase activity"/>
    <property type="evidence" value="ECO:0007669"/>
    <property type="project" value="UniProtKB-UniRule"/>
</dbReference>
<evidence type="ECO:0000256" key="4">
    <source>
        <dbReference type="HAMAP-Rule" id="MF_01970"/>
    </source>
</evidence>
<dbReference type="GO" id="GO:0005737">
    <property type="term" value="C:cytoplasm"/>
    <property type="evidence" value="ECO:0007669"/>
    <property type="project" value="UniProtKB-UniRule"/>
</dbReference>
<dbReference type="GO" id="GO:0030170">
    <property type="term" value="F:pyridoxal phosphate binding"/>
    <property type="evidence" value="ECO:0007669"/>
    <property type="project" value="UniProtKB-UniRule"/>
</dbReference>
<dbReference type="InterPro" id="IPR000192">
    <property type="entry name" value="Aminotrans_V_dom"/>
</dbReference>
<comment type="caution">
    <text evidence="8">The sequence shown here is derived from an EMBL/GenBank/DDBJ whole genome shotgun (WGS) entry which is preliminary data.</text>
</comment>
<dbReference type="PANTHER" id="PTHR14084">
    <property type="entry name" value="KYNURENINASE"/>
    <property type="match status" value="1"/>
</dbReference>
<feature type="binding site" evidence="4">
    <location>
        <position position="218"/>
    </location>
    <ligand>
        <name>pyridoxal 5'-phosphate</name>
        <dbReference type="ChEBI" id="CHEBI:597326"/>
    </ligand>
</feature>
<dbReference type="GO" id="GO:0019441">
    <property type="term" value="P:L-tryptophan catabolic process to kynurenine"/>
    <property type="evidence" value="ECO:0007669"/>
    <property type="project" value="TreeGrafter"/>
</dbReference>
<dbReference type="InterPro" id="IPR015424">
    <property type="entry name" value="PyrdxlP-dep_Trfase"/>
</dbReference>
<dbReference type="HAMAP" id="MF_01970">
    <property type="entry name" value="Kynureninase"/>
    <property type="match status" value="1"/>
</dbReference>
<feature type="binding site" evidence="4">
    <location>
        <position position="105"/>
    </location>
    <ligand>
        <name>pyridoxal 5'-phosphate</name>
        <dbReference type="ChEBI" id="CHEBI:597326"/>
    </ligand>
</feature>
<dbReference type="EMBL" id="VORB01000003">
    <property type="protein sequence ID" value="TXC81792.1"/>
    <property type="molecule type" value="Genomic_DNA"/>
</dbReference>
<keyword evidence="2 4" id="KW-0378">Hydrolase</keyword>
<feature type="domain" description="Aminotransferase class V" evidence="7">
    <location>
        <begin position="48"/>
        <end position="246"/>
    </location>
</feature>
<evidence type="ECO:0000313" key="8">
    <source>
        <dbReference type="EMBL" id="TXC81792.1"/>
    </source>
</evidence>
<comment type="caution">
    <text evidence="4">Lacks conserved residue(s) required for the propagation of feature annotation.</text>
</comment>
<feature type="binding site" evidence="4">
    <location>
        <position position="106"/>
    </location>
    <ligand>
        <name>pyridoxal 5'-phosphate</name>
        <dbReference type="ChEBI" id="CHEBI:597326"/>
    </ligand>
</feature>
<feature type="binding site" evidence="4">
    <location>
        <position position="274"/>
    </location>
    <ligand>
        <name>pyridoxal 5'-phosphate</name>
        <dbReference type="ChEBI" id="CHEBI:597326"/>
    </ligand>
</feature>
<dbReference type="UniPathway" id="UPA00253">
    <property type="reaction ID" value="UER00329"/>
</dbReference>
<organism evidence="8 9">
    <name type="scientific">Luteibaculum oceani</name>
    <dbReference type="NCBI Taxonomy" id="1294296"/>
    <lineage>
        <taxon>Bacteria</taxon>
        <taxon>Pseudomonadati</taxon>
        <taxon>Bacteroidota</taxon>
        <taxon>Flavobacteriia</taxon>
        <taxon>Flavobacteriales</taxon>
        <taxon>Luteibaculaceae</taxon>
        <taxon>Luteibaculum</taxon>
    </lineage>
</organism>
<comment type="pathway">
    <text evidence="4 6">Cofactor biosynthesis; NAD(+) biosynthesis; quinolinate from L-kynurenine: step 2/3.</text>
</comment>